<evidence type="ECO:0000256" key="3">
    <source>
        <dbReference type="ARBA" id="ARBA00022989"/>
    </source>
</evidence>
<dbReference type="Pfam" id="PF07291">
    <property type="entry name" value="MauE"/>
    <property type="match status" value="1"/>
</dbReference>
<evidence type="ECO:0000256" key="2">
    <source>
        <dbReference type="ARBA" id="ARBA00022692"/>
    </source>
</evidence>
<evidence type="ECO:0000256" key="1">
    <source>
        <dbReference type="ARBA" id="ARBA00004141"/>
    </source>
</evidence>
<proteinExistence type="predicted"/>
<dbReference type="EMBL" id="FNAI01000015">
    <property type="protein sequence ID" value="SDF26683.1"/>
    <property type="molecule type" value="Genomic_DNA"/>
</dbReference>
<dbReference type="GO" id="GO:0030416">
    <property type="term" value="P:methylamine metabolic process"/>
    <property type="evidence" value="ECO:0007669"/>
    <property type="project" value="InterPro"/>
</dbReference>
<dbReference type="RefSeq" id="WP_091154140.1">
    <property type="nucleotide sequence ID" value="NZ_FNAI01000015.1"/>
</dbReference>
<dbReference type="STRING" id="1391627.SAMN05216464_11563"/>
<evidence type="ECO:0000313" key="8">
    <source>
        <dbReference type="Proteomes" id="UP000199072"/>
    </source>
</evidence>
<accession>A0A1G7JP40</accession>
<evidence type="ECO:0000313" key="7">
    <source>
        <dbReference type="EMBL" id="SDF26683.1"/>
    </source>
</evidence>
<evidence type="ECO:0000256" key="4">
    <source>
        <dbReference type="ARBA" id="ARBA00023136"/>
    </source>
</evidence>
<evidence type="ECO:0000259" key="6">
    <source>
        <dbReference type="Pfam" id="PF07291"/>
    </source>
</evidence>
<feature type="transmembrane region" description="Helical" evidence="5">
    <location>
        <begin position="117"/>
        <end position="133"/>
    </location>
</feature>
<feature type="transmembrane region" description="Helical" evidence="5">
    <location>
        <begin position="75"/>
        <end position="97"/>
    </location>
</feature>
<reference evidence="7 8" key="1">
    <citation type="submission" date="2016-10" db="EMBL/GenBank/DDBJ databases">
        <authorList>
            <person name="de Groot N.N."/>
        </authorList>
    </citation>
    <scope>NUCLEOTIDE SEQUENCE [LARGE SCALE GENOMIC DNA]</scope>
    <source>
        <strain evidence="7 8">47C3B</strain>
    </source>
</reference>
<dbReference type="AlphaFoldDB" id="A0A1G7JP40"/>
<dbReference type="OrthoDB" id="673785at2"/>
<dbReference type="InterPro" id="IPR009908">
    <property type="entry name" value="Methylamine_util_MauE"/>
</dbReference>
<organism evidence="7 8">
    <name type="scientific">Mucilaginibacter pineti</name>
    <dbReference type="NCBI Taxonomy" id="1391627"/>
    <lineage>
        <taxon>Bacteria</taxon>
        <taxon>Pseudomonadati</taxon>
        <taxon>Bacteroidota</taxon>
        <taxon>Sphingobacteriia</taxon>
        <taxon>Sphingobacteriales</taxon>
        <taxon>Sphingobacteriaceae</taxon>
        <taxon>Mucilaginibacter</taxon>
    </lineage>
</organism>
<feature type="transmembrane region" description="Helical" evidence="5">
    <location>
        <begin position="49"/>
        <end position="68"/>
    </location>
</feature>
<keyword evidence="3 5" id="KW-1133">Transmembrane helix</keyword>
<name>A0A1G7JP40_9SPHI</name>
<gene>
    <name evidence="7" type="ORF">SAMN05216464_11563</name>
</gene>
<feature type="domain" description="Methylamine utilisation protein MauE" evidence="6">
    <location>
        <begin position="5"/>
        <end position="132"/>
    </location>
</feature>
<protein>
    <submittedName>
        <fullName evidence="7">Methylamine utilisation protein MauE</fullName>
    </submittedName>
</protein>
<dbReference type="GO" id="GO:0016020">
    <property type="term" value="C:membrane"/>
    <property type="evidence" value="ECO:0007669"/>
    <property type="project" value="UniProtKB-SubCell"/>
</dbReference>
<evidence type="ECO:0000256" key="5">
    <source>
        <dbReference type="SAM" id="Phobius"/>
    </source>
</evidence>
<keyword evidence="4 5" id="KW-0472">Membrane</keyword>
<comment type="subcellular location">
    <subcellularLocation>
        <location evidence="1">Membrane</location>
        <topology evidence="1">Multi-pass membrane protein</topology>
    </subcellularLocation>
</comment>
<keyword evidence="2 5" id="KW-0812">Transmembrane</keyword>
<sequence length="150" mass="16985">MKKHQWLYELIIYLLALLFLYTAFSKLIDMRHFFRAIHNQPFPRSVDPVLTVGVPLIEIIAGISLLRIKLRKFGLYLSMILMLAFTIYVGLAVFHVFKRVPCGCAGVFQAMSWPTHLIFNLLFLGMAIAGLIIESKEANSKSSALKKAAI</sequence>
<dbReference type="Proteomes" id="UP000199072">
    <property type="component" value="Unassembled WGS sequence"/>
</dbReference>
<keyword evidence="8" id="KW-1185">Reference proteome</keyword>